<dbReference type="InterPro" id="IPR013325">
    <property type="entry name" value="RNA_pol_sigma_r2"/>
</dbReference>
<dbReference type="Pfam" id="PF04542">
    <property type="entry name" value="Sigma70_r2"/>
    <property type="match status" value="1"/>
</dbReference>
<dbReference type="InterPro" id="IPR013324">
    <property type="entry name" value="RNA_pol_sigma_r3/r4-like"/>
</dbReference>
<evidence type="ECO:0000313" key="11">
    <source>
        <dbReference type="Proteomes" id="UP001501747"/>
    </source>
</evidence>
<dbReference type="CDD" id="cd06171">
    <property type="entry name" value="Sigma70_r4"/>
    <property type="match status" value="1"/>
</dbReference>
<evidence type="ECO:0000313" key="10">
    <source>
        <dbReference type="EMBL" id="GAA3996585.1"/>
    </source>
</evidence>
<accession>A0ABP7RF52</accession>
<keyword evidence="3 6" id="KW-0731">Sigma factor</keyword>
<comment type="caution">
    <text evidence="10">The sequence shown here is derived from an EMBL/GenBank/DDBJ whole genome shotgun (WGS) entry which is preliminary data.</text>
</comment>
<dbReference type="InterPro" id="IPR013249">
    <property type="entry name" value="RNA_pol_sigma70_r4_t2"/>
</dbReference>
<evidence type="ECO:0000256" key="5">
    <source>
        <dbReference type="ARBA" id="ARBA00023163"/>
    </source>
</evidence>
<dbReference type="SUPFAM" id="SSF88946">
    <property type="entry name" value="Sigma2 domain of RNA polymerase sigma factors"/>
    <property type="match status" value="1"/>
</dbReference>
<feature type="domain" description="RNA polymerase sigma factor 70 region 4 type 2" evidence="9">
    <location>
        <begin position="102"/>
        <end position="153"/>
    </location>
</feature>
<evidence type="ECO:0000256" key="4">
    <source>
        <dbReference type="ARBA" id="ARBA00023125"/>
    </source>
</evidence>
<keyword evidence="5 6" id="KW-0804">Transcription</keyword>
<proteinExistence type="inferred from homology"/>
<feature type="region of interest" description="Disordered" evidence="7">
    <location>
        <begin position="72"/>
        <end position="92"/>
    </location>
</feature>
<dbReference type="SUPFAM" id="SSF88659">
    <property type="entry name" value="Sigma3 and sigma4 domains of RNA polymerase sigma factors"/>
    <property type="match status" value="1"/>
</dbReference>
<evidence type="ECO:0000259" key="8">
    <source>
        <dbReference type="Pfam" id="PF04542"/>
    </source>
</evidence>
<gene>
    <name evidence="10" type="ORF">GCM10022247_15690</name>
</gene>
<feature type="compositionally biased region" description="Basic and acidic residues" evidence="7">
    <location>
        <begin position="72"/>
        <end position="81"/>
    </location>
</feature>
<dbReference type="InterPro" id="IPR039425">
    <property type="entry name" value="RNA_pol_sigma-70-like"/>
</dbReference>
<evidence type="ECO:0000256" key="3">
    <source>
        <dbReference type="ARBA" id="ARBA00023082"/>
    </source>
</evidence>
<evidence type="ECO:0000256" key="1">
    <source>
        <dbReference type="ARBA" id="ARBA00010641"/>
    </source>
</evidence>
<evidence type="ECO:0000256" key="6">
    <source>
        <dbReference type="RuleBase" id="RU000716"/>
    </source>
</evidence>
<sequence length="175" mass="19634">MTRRDDEFAEFFSARFDFARRIAYALCGNWNEAEELAQNAFVKVYAHWRRVRSETADAYLRTVLTRTFLDTKRRGRAREEPTESPPERPVVQDTGAIEDRPALLAALQKVPPRQRAVIVLRFIQDLSVEQVADVLGCTTGTVKSQTSRGLQALRQAYGPGDGNTPALHPATRAGC</sequence>
<feature type="domain" description="RNA polymerase sigma-70 region 2" evidence="8">
    <location>
        <begin position="17"/>
        <end position="76"/>
    </location>
</feature>
<dbReference type="InterPro" id="IPR036388">
    <property type="entry name" value="WH-like_DNA-bd_sf"/>
</dbReference>
<dbReference type="PANTHER" id="PTHR43133">
    <property type="entry name" value="RNA POLYMERASE ECF-TYPE SIGMA FACTO"/>
    <property type="match status" value="1"/>
</dbReference>
<dbReference type="PANTHER" id="PTHR43133:SF50">
    <property type="entry name" value="ECF RNA POLYMERASE SIGMA FACTOR SIGM"/>
    <property type="match status" value="1"/>
</dbReference>
<dbReference type="NCBIfam" id="TIGR02983">
    <property type="entry name" value="SigE-fam_strep"/>
    <property type="match status" value="1"/>
</dbReference>
<organism evidence="10 11">
    <name type="scientific">Allokutzneria multivorans</name>
    <dbReference type="NCBI Taxonomy" id="1142134"/>
    <lineage>
        <taxon>Bacteria</taxon>
        <taxon>Bacillati</taxon>
        <taxon>Actinomycetota</taxon>
        <taxon>Actinomycetes</taxon>
        <taxon>Pseudonocardiales</taxon>
        <taxon>Pseudonocardiaceae</taxon>
        <taxon>Allokutzneria</taxon>
    </lineage>
</organism>
<dbReference type="Gene3D" id="1.10.10.10">
    <property type="entry name" value="Winged helix-like DNA-binding domain superfamily/Winged helix DNA-binding domain"/>
    <property type="match status" value="1"/>
</dbReference>
<dbReference type="NCBIfam" id="TIGR02937">
    <property type="entry name" value="sigma70-ECF"/>
    <property type="match status" value="1"/>
</dbReference>
<dbReference type="Pfam" id="PF08281">
    <property type="entry name" value="Sigma70_r4_2"/>
    <property type="match status" value="1"/>
</dbReference>
<dbReference type="InterPro" id="IPR007627">
    <property type="entry name" value="RNA_pol_sigma70_r2"/>
</dbReference>
<dbReference type="InterPro" id="IPR014284">
    <property type="entry name" value="RNA_pol_sigma-70_dom"/>
</dbReference>
<reference evidence="11" key="1">
    <citation type="journal article" date="2019" name="Int. J. Syst. Evol. Microbiol.">
        <title>The Global Catalogue of Microorganisms (GCM) 10K type strain sequencing project: providing services to taxonomists for standard genome sequencing and annotation.</title>
        <authorList>
            <consortium name="The Broad Institute Genomics Platform"/>
            <consortium name="The Broad Institute Genome Sequencing Center for Infectious Disease"/>
            <person name="Wu L."/>
            <person name="Ma J."/>
        </authorList>
    </citation>
    <scope>NUCLEOTIDE SEQUENCE [LARGE SCALE GENOMIC DNA]</scope>
    <source>
        <strain evidence="11">JCM 17342</strain>
    </source>
</reference>
<protein>
    <recommendedName>
        <fullName evidence="6">RNA polymerase sigma factor</fullName>
    </recommendedName>
</protein>
<keyword evidence="4 6" id="KW-0238">DNA-binding</keyword>
<keyword evidence="2 6" id="KW-0805">Transcription regulation</keyword>
<dbReference type="EMBL" id="BAABAL010000005">
    <property type="protein sequence ID" value="GAA3996585.1"/>
    <property type="molecule type" value="Genomic_DNA"/>
</dbReference>
<dbReference type="PROSITE" id="PS01063">
    <property type="entry name" value="SIGMA70_ECF"/>
    <property type="match status" value="1"/>
</dbReference>
<dbReference type="InterPro" id="IPR014325">
    <property type="entry name" value="RNA_pol_sigma-E_actinobac"/>
</dbReference>
<dbReference type="Gene3D" id="1.10.1740.10">
    <property type="match status" value="1"/>
</dbReference>
<dbReference type="RefSeq" id="WP_086818572.1">
    <property type="nucleotide sequence ID" value="NZ_BAABAL010000005.1"/>
</dbReference>
<evidence type="ECO:0000259" key="9">
    <source>
        <dbReference type="Pfam" id="PF08281"/>
    </source>
</evidence>
<keyword evidence="11" id="KW-1185">Reference proteome</keyword>
<comment type="similarity">
    <text evidence="1 6">Belongs to the sigma-70 factor family. ECF subfamily.</text>
</comment>
<evidence type="ECO:0000256" key="7">
    <source>
        <dbReference type="SAM" id="MobiDB-lite"/>
    </source>
</evidence>
<name>A0ABP7RF52_9PSEU</name>
<dbReference type="InterPro" id="IPR000838">
    <property type="entry name" value="RNA_pol_sigma70_ECF_CS"/>
</dbReference>
<evidence type="ECO:0000256" key="2">
    <source>
        <dbReference type="ARBA" id="ARBA00023015"/>
    </source>
</evidence>
<dbReference type="Proteomes" id="UP001501747">
    <property type="component" value="Unassembled WGS sequence"/>
</dbReference>